<gene>
    <name evidence="2" type="ORF">GCM10010918_35500</name>
</gene>
<name>A0A917M482_9BACL</name>
<dbReference type="SUPFAM" id="SSF55383">
    <property type="entry name" value="Copper amine oxidase, domain N"/>
    <property type="match status" value="1"/>
</dbReference>
<dbReference type="Proteomes" id="UP000600247">
    <property type="component" value="Unassembled WGS sequence"/>
</dbReference>
<feature type="domain" description="Copper amine oxidase-like N-terminal" evidence="1">
    <location>
        <begin position="419"/>
        <end position="514"/>
    </location>
</feature>
<dbReference type="Gene3D" id="3.30.457.10">
    <property type="entry name" value="Copper amine oxidase-like, N-terminal domain"/>
    <property type="match status" value="1"/>
</dbReference>
<evidence type="ECO:0000313" key="3">
    <source>
        <dbReference type="Proteomes" id="UP000600247"/>
    </source>
</evidence>
<keyword evidence="3" id="KW-1185">Reference proteome</keyword>
<dbReference type="EMBL" id="BMHY01000006">
    <property type="protein sequence ID" value="GGG75969.1"/>
    <property type="molecule type" value="Genomic_DNA"/>
</dbReference>
<comment type="caution">
    <text evidence="2">The sequence shown here is derived from an EMBL/GenBank/DDBJ whole genome shotgun (WGS) entry which is preliminary data.</text>
</comment>
<protein>
    <recommendedName>
        <fullName evidence="1">Copper amine oxidase-like N-terminal domain-containing protein</fullName>
    </recommendedName>
</protein>
<evidence type="ECO:0000313" key="2">
    <source>
        <dbReference type="EMBL" id="GGG75969.1"/>
    </source>
</evidence>
<evidence type="ECO:0000259" key="1">
    <source>
        <dbReference type="Pfam" id="PF07833"/>
    </source>
</evidence>
<reference evidence="2 3" key="1">
    <citation type="journal article" date="2014" name="Int. J. Syst. Evol. Microbiol.">
        <title>Complete genome sequence of Corynebacterium casei LMG S-19264T (=DSM 44701T), isolated from a smear-ripened cheese.</title>
        <authorList>
            <consortium name="US DOE Joint Genome Institute (JGI-PGF)"/>
            <person name="Walter F."/>
            <person name="Albersmeier A."/>
            <person name="Kalinowski J."/>
            <person name="Ruckert C."/>
        </authorList>
    </citation>
    <scope>NUCLEOTIDE SEQUENCE [LARGE SCALE GENOMIC DNA]</scope>
    <source>
        <strain evidence="2 3">CGMCC 1.15286</strain>
    </source>
</reference>
<sequence>MKRFLTWRTGLALMLALVLVIAAGCQAVNGVNLNNVLKNTLKVTSMEGKQTLELNLLVNEEAYEGLPQEELALIQLFSKLKVQLDDVKVQDASNASYKGKLILGEKASVGFSVKMSPKALLLEIEGAKAPIAIDLTEAGLAELTGLPVDAAAAPSAEVQASITELGHKLIDSAGDFLINNLPNPQKLSVETVNEPINGVSTSLVHVKAELDGQAIWAWVKSYVDALAADKQGLETFVTTIVTVLSENKDVWAALGEVNPFEDVNLDAATKAETIKEAVKEITGLLLSLQEELKAFEKEDKETLDTIFNKESSVKAELFVDSKLDIRKQIVEATFKPSDDLLYPIQGIVLRTVSEQWNVNGTVKSDEVVIPAGAITGDQLFDLQAYETLQLFDNKSVVYDLLKNKLQLGHQSVQIYSDYDYRPAIVTPQYVTIIPLRDVAEQLGGVVSYDSKTKQVKVVDKATNTTLAFKEGSDILNVNGKNVKMPFPATVVNGTLYVPARSFSTAVNAKIHWESYGDGQVFVLEREVG</sequence>
<dbReference type="PROSITE" id="PS51257">
    <property type="entry name" value="PROKAR_LIPOPROTEIN"/>
    <property type="match status" value="1"/>
</dbReference>
<dbReference type="RefSeq" id="WP_188890522.1">
    <property type="nucleotide sequence ID" value="NZ_BMHY01000006.1"/>
</dbReference>
<dbReference type="Pfam" id="PF07833">
    <property type="entry name" value="Cu_amine_oxidN1"/>
    <property type="match status" value="1"/>
</dbReference>
<accession>A0A917M482</accession>
<dbReference type="InterPro" id="IPR036582">
    <property type="entry name" value="Mao_N_sf"/>
</dbReference>
<dbReference type="InterPro" id="IPR012854">
    <property type="entry name" value="Cu_amine_oxidase-like_N"/>
</dbReference>
<proteinExistence type="predicted"/>
<dbReference type="AlphaFoldDB" id="A0A917M482"/>
<organism evidence="2 3">
    <name type="scientific">Paenibacillus radicis</name>
    <name type="common">ex Gao et al. 2016</name>
    <dbReference type="NCBI Taxonomy" id="1737354"/>
    <lineage>
        <taxon>Bacteria</taxon>
        <taxon>Bacillati</taxon>
        <taxon>Bacillota</taxon>
        <taxon>Bacilli</taxon>
        <taxon>Bacillales</taxon>
        <taxon>Paenibacillaceae</taxon>
        <taxon>Paenibacillus</taxon>
    </lineage>
</organism>